<dbReference type="InterPro" id="IPR016181">
    <property type="entry name" value="Acyl_CoA_acyltransferase"/>
</dbReference>
<evidence type="ECO:0000259" key="1">
    <source>
        <dbReference type="PROSITE" id="PS51186"/>
    </source>
</evidence>
<dbReference type="PROSITE" id="PS51186">
    <property type="entry name" value="GNAT"/>
    <property type="match status" value="1"/>
</dbReference>
<keyword evidence="3" id="KW-1185">Reference proteome</keyword>
<feature type="domain" description="N-acetyltransferase" evidence="1">
    <location>
        <begin position="3"/>
        <end position="153"/>
    </location>
</feature>
<organism evidence="2 3">
    <name type="scientific">Arthrobacter pullicola</name>
    <dbReference type="NCBI Taxonomy" id="2762224"/>
    <lineage>
        <taxon>Bacteria</taxon>
        <taxon>Bacillati</taxon>
        <taxon>Actinomycetota</taxon>
        <taxon>Actinomycetes</taxon>
        <taxon>Micrococcales</taxon>
        <taxon>Micrococcaceae</taxon>
        <taxon>Arthrobacter</taxon>
    </lineage>
</organism>
<sequence>MDVTFAPLSDKDEEELVRFLTTNRFPYHLITEPSEDLVRRLLLEGRFESDGVRTFWVFGENQRLGLVILEDLESDCAVFDLRLVEEHRGEGKGVPVLQALTGKVFTDYPRLRRLTGKTREDNIAMRKTLLRSGFVKESHLREDWPLDDGRRIASVTYGRLRTDWESGVVTDFRWEDLASPAPVSSPEPEPGQ</sequence>
<dbReference type="SUPFAM" id="SSF55729">
    <property type="entry name" value="Acyl-CoA N-acyltransferases (Nat)"/>
    <property type="match status" value="1"/>
</dbReference>
<dbReference type="RefSeq" id="WP_191746122.1">
    <property type="nucleotide sequence ID" value="NZ_JACSQC010000002.1"/>
</dbReference>
<evidence type="ECO:0000313" key="2">
    <source>
        <dbReference type="EMBL" id="MBD8043197.1"/>
    </source>
</evidence>
<gene>
    <name evidence="2" type="ORF">H9638_05155</name>
</gene>
<reference evidence="2 3" key="1">
    <citation type="submission" date="2020-08" db="EMBL/GenBank/DDBJ databases">
        <title>A Genomic Blueprint of the Chicken Gut Microbiome.</title>
        <authorList>
            <person name="Gilroy R."/>
            <person name="Ravi A."/>
            <person name="Getino M."/>
            <person name="Pursley I."/>
            <person name="Horton D.L."/>
            <person name="Alikhan N.-F."/>
            <person name="Baker D."/>
            <person name="Gharbi K."/>
            <person name="Hall N."/>
            <person name="Watson M."/>
            <person name="Adriaenssens E.M."/>
            <person name="Foster-Nyarko E."/>
            <person name="Jarju S."/>
            <person name="Secka A."/>
            <person name="Antonio M."/>
            <person name="Oren A."/>
            <person name="Chaudhuri R."/>
            <person name="La Ragione R.M."/>
            <person name="Hildebrand F."/>
            <person name="Pallen M.J."/>
        </authorList>
    </citation>
    <scope>NUCLEOTIDE SEQUENCE [LARGE SCALE GENOMIC DNA]</scope>
    <source>
        <strain evidence="2 3">Sa2BUA2</strain>
    </source>
</reference>
<dbReference type="Pfam" id="PF13302">
    <property type="entry name" value="Acetyltransf_3"/>
    <property type="match status" value="1"/>
</dbReference>
<dbReference type="EMBL" id="JACSQC010000002">
    <property type="protein sequence ID" value="MBD8043197.1"/>
    <property type="molecule type" value="Genomic_DNA"/>
</dbReference>
<dbReference type="Proteomes" id="UP000652763">
    <property type="component" value="Unassembled WGS sequence"/>
</dbReference>
<accession>A0ABR8YGF0</accession>
<proteinExistence type="predicted"/>
<comment type="caution">
    <text evidence="2">The sequence shown here is derived from an EMBL/GenBank/DDBJ whole genome shotgun (WGS) entry which is preliminary data.</text>
</comment>
<dbReference type="Gene3D" id="3.40.630.30">
    <property type="match status" value="1"/>
</dbReference>
<name>A0ABR8YGF0_9MICC</name>
<protein>
    <submittedName>
        <fullName evidence="2">GNAT family N-acetyltransferase</fullName>
    </submittedName>
</protein>
<dbReference type="InterPro" id="IPR000182">
    <property type="entry name" value="GNAT_dom"/>
</dbReference>
<evidence type="ECO:0000313" key="3">
    <source>
        <dbReference type="Proteomes" id="UP000652763"/>
    </source>
</evidence>